<dbReference type="EMBL" id="QGTQ01000026">
    <property type="protein sequence ID" value="PWV95534.1"/>
    <property type="molecule type" value="Genomic_DNA"/>
</dbReference>
<dbReference type="CDD" id="cd06261">
    <property type="entry name" value="TM_PBP2"/>
    <property type="match status" value="1"/>
</dbReference>
<evidence type="ECO:0000313" key="9">
    <source>
        <dbReference type="EMBL" id="PWV95534.1"/>
    </source>
</evidence>
<keyword evidence="6 7" id="KW-0472">Membrane</keyword>
<feature type="transmembrane region" description="Helical" evidence="7">
    <location>
        <begin position="190"/>
        <end position="210"/>
    </location>
</feature>
<keyword evidence="3" id="KW-1003">Cell membrane</keyword>
<evidence type="ECO:0000256" key="6">
    <source>
        <dbReference type="ARBA" id="ARBA00023136"/>
    </source>
</evidence>
<dbReference type="RefSeq" id="WP_110046363.1">
    <property type="nucleotide sequence ID" value="NZ_CP054613.1"/>
</dbReference>
<gene>
    <name evidence="9" type="ORF">DFQ01_1265</name>
</gene>
<evidence type="ECO:0000313" key="10">
    <source>
        <dbReference type="Proteomes" id="UP000246635"/>
    </source>
</evidence>
<dbReference type="PANTHER" id="PTHR43744:SF3">
    <property type="entry name" value="LACTOSE TRANSPORT SYSTEM PERMEASE PROTEIN LACG"/>
    <property type="match status" value="1"/>
</dbReference>
<keyword evidence="10" id="KW-1185">Reference proteome</keyword>
<proteinExistence type="inferred from homology"/>
<dbReference type="GO" id="GO:0005886">
    <property type="term" value="C:plasma membrane"/>
    <property type="evidence" value="ECO:0007669"/>
    <property type="project" value="UniProtKB-SubCell"/>
</dbReference>
<dbReference type="SUPFAM" id="SSF161098">
    <property type="entry name" value="MetI-like"/>
    <property type="match status" value="1"/>
</dbReference>
<keyword evidence="2 7" id="KW-0813">Transport</keyword>
<feature type="transmembrane region" description="Helical" evidence="7">
    <location>
        <begin position="237"/>
        <end position="258"/>
    </location>
</feature>
<dbReference type="InterPro" id="IPR035906">
    <property type="entry name" value="MetI-like_sf"/>
</dbReference>
<evidence type="ECO:0000256" key="2">
    <source>
        <dbReference type="ARBA" id="ARBA00022448"/>
    </source>
</evidence>
<comment type="similarity">
    <text evidence="7">Belongs to the binding-protein-dependent transport system permease family.</text>
</comment>
<evidence type="ECO:0000256" key="5">
    <source>
        <dbReference type="ARBA" id="ARBA00022989"/>
    </source>
</evidence>
<evidence type="ECO:0000256" key="7">
    <source>
        <dbReference type="RuleBase" id="RU363032"/>
    </source>
</evidence>
<name>A0A2V2YM93_9BACL</name>
<dbReference type="Gene3D" id="1.10.3720.10">
    <property type="entry name" value="MetI-like"/>
    <property type="match status" value="1"/>
</dbReference>
<protein>
    <submittedName>
        <fullName evidence="9">Carbohydrate ABC transporter membrane protein 2 (CUT1 family)</fullName>
    </submittedName>
</protein>
<sequence length="272" mass="30787">MAAHRIVNRIGTVVLAVLFFVPLLWAAITSITPSEEILTRVNPFAVVKLSFGNYVEAWKTIPFPIYYRNTIIIVGGILAAQLVTMTLAAYAFARLRFIGKSALFILFLVQIMIPPEILIFPNYTIMKELDLINTKLAIMIPYWATSFGIFLLRQMFKQIPYELDEASKVDGCRWWQTLWHVYLPSARPTYVAFALISISTHWSNFMWPLIVTDSVANRPLTVGIAIFAQSSETGAQWGPVTAATLLVILPLLAAFFFFQRQFVQSFMHAGIK</sequence>
<comment type="caution">
    <text evidence="9">The sequence shown here is derived from an EMBL/GenBank/DDBJ whole genome shotgun (WGS) entry which is preliminary data.</text>
</comment>
<dbReference type="GO" id="GO:0055085">
    <property type="term" value="P:transmembrane transport"/>
    <property type="evidence" value="ECO:0007669"/>
    <property type="project" value="InterPro"/>
</dbReference>
<keyword evidence="5 7" id="KW-1133">Transmembrane helix</keyword>
<dbReference type="PANTHER" id="PTHR43744">
    <property type="entry name" value="ABC TRANSPORTER PERMEASE PROTEIN MG189-RELATED-RELATED"/>
    <property type="match status" value="1"/>
</dbReference>
<evidence type="ECO:0000256" key="1">
    <source>
        <dbReference type="ARBA" id="ARBA00004651"/>
    </source>
</evidence>
<feature type="domain" description="ABC transmembrane type-1" evidence="8">
    <location>
        <begin position="67"/>
        <end position="258"/>
    </location>
</feature>
<reference evidence="9 10" key="1">
    <citation type="submission" date="2018-05" db="EMBL/GenBank/DDBJ databases">
        <title>Genomic Encyclopedia of Type Strains, Phase III (KMG-III): the genomes of soil and plant-associated and newly described type strains.</title>
        <authorList>
            <person name="Whitman W."/>
        </authorList>
    </citation>
    <scope>NUCLEOTIDE SEQUENCE [LARGE SCALE GENOMIC DNA]</scope>
    <source>
        <strain evidence="9 10">CECT 5696</strain>
    </source>
</reference>
<organism evidence="9 10">
    <name type="scientific">Paenibacillus cellulosilyticus</name>
    <dbReference type="NCBI Taxonomy" id="375489"/>
    <lineage>
        <taxon>Bacteria</taxon>
        <taxon>Bacillati</taxon>
        <taxon>Bacillota</taxon>
        <taxon>Bacilli</taxon>
        <taxon>Bacillales</taxon>
        <taxon>Paenibacillaceae</taxon>
        <taxon>Paenibacillus</taxon>
    </lineage>
</organism>
<dbReference type="PROSITE" id="PS50928">
    <property type="entry name" value="ABC_TM1"/>
    <property type="match status" value="1"/>
</dbReference>
<dbReference type="Pfam" id="PF00528">
    <property type="entry name" value="BPD_transp_1"/>
    <property type="match status" value="1"/>
</dbReference>
<dbReference type="AlphaFoldDB" id="A0A2V2YM93"/>
<evidence type="ECO:0000259" key="8">
    <source>
        <dbReference type="PROSITE" id="PS50928"/>
    </source>
</evidence>
<keyword evidence="4 7" id="KW-0812">Transmembrane</keyword>
<feature type="transmembrane region" description="Helical" evidence="7">
    <location>
        <begin position="102"/>
        <end position="120"/>
    </location>
</feature>
<dbReference type="Proteomes" id="UP000246635">
    <property type="component" value="Unassembled WGS sequence"/>
</dbReference>
<evidence type="ECO:0000256" key="3">
    <source>
        <dbReference type="ARBA" id="ARBA00022475"/>
    </source>
</evidence>
<dbReference type="InterPro" id="IPR000515">
    <property type="entry name" value="MetI-like"/>
</dbReference>
<comment type="subcellular location">
    <subcellularLocation>
        <location evidence="1 7">Cell membrane</location>
        <topology evidence="1 7">Multi-pass membrane protein</topology>
    </subcellularLocation>
</comment>
<feature type="transmembrane region" description="Helical" evidence="7">
    <location>
        <begin position="71"/>
        <end position="93"/>
    </location>
</feature>
<accession>A0A2V2YM93</accession>
<dbReference type="OrthoDB" id="9771544at2"/>
<feature type="transmembrane region" description="Helical" evidence="7">
    <location>
        <begin position="132"/>
        <end position="152"/>
    </location>
</feature>
<evidence type="ECO:0000256" key="4">
    <source>
        <dbReference type="ARBA" id="ARBA00022692"/>
    </source>
</evidence>